<dbReference type="Gene3D" id="3.30.65.10">
    <property type="entry name" value="Bacterial Topoisomerase I, domain 1"/>
    <property type="match status" value="1"/>
</dbReference>
<dbReference type="Pfam" id="PF06839">
    <property type="entry name" value="Zn_ribbon_GRF"/>
    <property type="match status" value="1"/>
</dbReference>
<feature type="domain" description="GRF-type" evidence="17">
    <location>
        <begin position="841"/>
        <end position="879"/>
    </location>
</feature>
<evidence type="ECO:0000313" key="20">
    <source>
        <dbReference type="EnsemblPlants" id="Pp3c21_9710V3.1"/>
    </source>
</evidence>
<dbReference type="PROSITE" id="PS52039">
    <property type="entry name" value="TOPO_IA_2"/>
    <property type="match status" value="1"/>
</dbReference>
<dbReference type="SMART" id="SM00437">
    <property type="entry name" value="TOP1Ac"/>
    <property type="match status" value="1"/>
</dbReference>
<dbReference type="InterPro" id="IPR034144">
    <property type="entry name" value="TOPRIM_TopoIII"/>
</dbReference>
<dbReference type="Pfam" id="PF01131">
    <property type="entry name" value="Topoisom_bac"/>
    <property type="match status" value="1"/>
</dbReference>
<evidence type="ECO:0000259" key="18">
    <source>
        <dbReference type="PROSITE" id="PS52039"/>
    </source>
</evidence>
<keyword evidence="10 13" id="KW-0238">DNA-binding</keyword>
<dbReference type="Gramene" id="Pp3c21_9710V3.1">
    <property type="protein sequence ID" value="Pp3c21_9710V3.1"/>
    <property type="gene ID" value="Pp3c21_9710"/>
</dbReference>
<dbReference type="CDD" id="cd00186">
    <property type="entry name" value="TOP1Ac"/>
    <property type="match status" value="1"/>
</dbReference>
<evidence type="ECO:0000256" key="9">
    <source>
        <dbReference type="ARBA" id="ARBA00023029"/>
    </source>
</evidence>
<evidence type="ECO:0000256" key="10">
    <source>
        <dbReference type="ARBA" id="ARBA00023125"/>
    </source>
</evidence>
<feature type="compositionally biased region" description="Low complexity" evidence="14">
    <location>
        <begin position="908"/>
        <end position="943"/>
    </location>
</feature>
<dbReference type="Gene3D" id="3.40.50.140">
    <property type="match status" value="1"/>
</dbReference>
<accession>A0A2K1IRD5</accession>
<dbReference type="InterPro" id="IPR006171">
    <property type="entry name" value="TOPRIM_dom"/>
</dbReference>
<sequence>MARPIRVLNVAEKPSVAKSVAVILSRGNVRTRNGRSVYNKIFEFGYTIGGQQCDMLMTSVTGHLMELDFEDQFRKWHSCDPVDLFQAPVRKKVPQDKVNLQKTLEEEARHCQWLVLWLDCDREGENIAYEVVDVCRASNARINIWRAHFSALIDREIHHAVQHLGRPNKMYADAVDARQEIDLRIGASFTRFQTMLLSDSFVMPFGEDDKKLVLSYGPCQFPTLGFVVERYWQIQAHVAEDFWAIKCFHKAEDGSAEFSWARGRLFDELAAFIIYEMCMERPTATVCQVTGQEKRKFPPVPLNTVELQKRASRYFRMGSEQTMKVAEELYQAGFISYPRTETDKFSENQDLQSIVNEQIGHSAWGQYAQRLLDPQQQLWKQPGDGGHDDKAHPPIHPTRFSEGEGNWTNDHARIYELVVRHFLACVSQPAIGYGTTATIDIAGERFTATGLMITAKNYLDVYRFDNWGTSTIPKFEVGQQFIPTRLTLEVGRTQPPPLLSEADLISLMDKAGIGTDATMHDHIKKLLDRCYATKDANTRFCPTTLGEALVMGYDSMGHELWKPDLRALMESDMKAVSDGRKTKPQVLEAALEGMKSLFISARTQKEKLLDAMGIFFERSAGGDEQRQAGERVRLCPLCQQNTMILRKKPDGKFMVGCSGYPNCRNVVWLPGPAIEASVTNQPCISCGPGQVLKIYLKFRRGEIPPNFDVEHTGCVGCDRVIKELIEICGTGPRPTPGGTGPPTGQSSRPGIPRAFPNTFGNGNAAGGSGYMSGNSNGFGNNSSFVTGREASQRNCTNCGQSGHYNMDCPRNQQGRVSNRNQDRRRNDPSVPPASGREGVRCDCGKPCKLLTANTEANRGRRFHRCPTGECEFFQWEDASAVHPPAPDPVPTQRGQGRARGGRRERASTKTTVRSRSTRTVVSSSSGSSRSSGARGGQSNSSRGTFVSATGESAGSCFKCGQSGHWANACPSRNM</sequence>
<dbReference type="STRING" id="3218.A0A2K1IRD5"/>
<dbReference type="Gene3D" id="1.10.460.10">
    <property type="entry name" value="Topoisomerase I, domain 2"/>
    <property type="match status" value="1"/>
</dbReference>
<feature type="domain" description="Topo IA-type catalytic" evidence="18">
    <location>
        <begin position="168"/>
        <end position="598"/>
    </location>
</feature>
<evidence type="ECO:0000256" key="1">
    <source>
        <dbReference type="ARBA" id="ARBA00000213"/>
    </source>
</evidence>
<dbReference type="GO" id="GO:0006310">
    <property type="term" value="P:DNA recombination"/>
    <property type="evidence" value="ECO:0000318"/>
    <property type="project" value="GO_Central"/>
</dbReference>
<evidence type="ECO:0000256" key="5">
    <source>
        <dbReference type="ARBA" id="ARBA00022737"/>
    </source>
</evidence>
<keyword evidence="11 13" id="KW-0413">Isomerase</keyword>
<dbReference type="FunCoup" id="A0A2K1IRD5">
    <property type="interactions" value="3936"/>
</dbReference>
<dbReference type="InterPro" id="IPR013497">
    <property type="entry name" value="Topo_IA_cen"/>
</dbReference>
<comment type="cofactor">
    <cofactor evidence="2">
        <name>Mg(2+)</name>
        <dbReference type="ChEBI" id="CHEBI:18420"/>
    </cofactor>
</comment>
<dbReference type="InterPro" id="IPR013498">
    <property type="entry name" value="Topo_IA_Znf"/>
</dbReference>
<feature type="region of interest" description="Disordered" evidence="14">
    <location>
        <begin position="881"/>
        <end position="946"/>
    </location>
</feature>
<dbReference type="GO" id="GO:0003677">
    <property type="term" value="F:DNA binding"/>
    <property type="evidence" value="ECO:0007669"/>
    <property type="project" value="UniProtKB-KW"/>
</dbReference>
<dbReference type="GO" id="GO:0008270">
    <property type="term" value="F:zinc ion binding"/>
    <property type="evidence" value="ECO:0007669"/>
    <property type="project" value="UniProtKB-KW"/>
</dbReference>
<dbReference type="PROSITE" id="PS50880">
    <property type="entry name" value="TOPRIM"/>
    <property type="match status" value="1"/>
</dbReference>
<dbReference type="PRINTS" id="PR00417">
    <property type="entry name" value="PRTPISMRASEI"/>
</dbReference>
<dbReference type="CDD" id="cd03362">
    <property type="entry name" value="TOPRIM_TopoIA_TopoIII"/>
    <property type="match status" value="1"/>
</dbReference>
<dbReference type="GO" id="GO:0005634">
    <property type="term" value="C:nucleus"/>
    <property type="evidence" value="ECO:0000318"/>
    <property type="project" value="GO_Central"/>
</dbReference>
<evidence type="ECO:0000256" key="6">
    <source>
        <dbReference type="ARBA" id="ARBA00022771"/>
    </source>
</evidence>
<proteinExistence type="inferred from homology"/>
<dbReference type="EnsemblPlants" id="Pp3c21_9710V3.1">
    <property type="protein sequence ID" value="Pp3c21_9710V3.1"/>
    <property type="gene ID" value="Pp3c21_9710"/>
</dbReference>
<dbReference type="PaxDb" id="3218-PP1S475_4V6.1"/>
<dbReference type="EnsemblPlants" id="Pp3c21_9710V3.3">
    <property type="protein sequence ID" value="Pp3c21_9710V3.3"/>
    <property type="gene ID" value="Pp3c21_9710"/>
</dbReference>
<evidence type="ECO:0000259" key="17">
    <source>
        <dbReference type="PROSITE" id="PS51999"/>
    </source>
</evidence>
<keyword evidence="21" id="KW-1185">Reference proteome</keyword>
<dbReference type="SMART" id="SM00436">
    <property type="entry name" value="TOP1Bc"/>
    <property type="match status" value="1"/>
</dbReference>
<dbReference type="InterPro" id="IPR013824">
    <property type="entry name" value="Topo_IA_cen_sub1"/>
</dbReference>
<dbReference type="GO" id="GO:0003917">
    <property type="term" value="F:DNA topoisomerase type I (single strand cut, ATP-independent) activity"/>
    <property type="evidence" value="ECO:0000318"/>
    <property type="project" value="GO_Central"/>
</dbReference>
<evidence type="ECO:0000256" key="7">
    <source>
        <dbReference type="ARBA" id="ARBA00022833"/>
    </source>
</evidence>
<comment type="similarity">
    <text evidence="3 13">Belongs to the type IA topoisomerase family.</text>
</comment>
<dbReference type="SMART" id="SM00493">
    <property type="entry name" value="TOPRIM"/>
    <property type="match status" value="1"/>
</dbReference>
<dbReference type="InterPro" id="IPR000380">
    <property type="entry name" value="Topo_IA"/>
</dbReference>
<evidence type="ECO:0000256" key="13">
    <source>
        <dbReference type="RuleBase" id="RU362092"/>
    </source>
</evidence>
<dbReference type="OrthoDB" id="430051at2759"/>
<evidence type="ECO:0000259" key="15">
    <source>
        <dbReference type="PROSITE" id="PS50158"/>
    </source>
</evidence>
<feature type="compositionally biased region" description="Low complexity" evidence="14">
    <location>
        <begin position="742"/>
        <end position="762"/>
    </location>
</feature>
<dbReference type="PROSITE" id="PS51999">
    <property type="entry name" value="ZF_GRF"/>
    <property type="match status" value="1"/>
</dbReference>
<comment type="function">
    <text evidence="13">Introduces a single-strand break via transesterification at a target site in duplex DNA. Releases the supercoiling and torsional tension of DNA introduced during the DNA replication and transcription by transiently cleaving and rejoining one strand of the DNA duplex. The scissile phosphodiester is attacked by the catalytic tyrosine of the enzyme, resulting in the formation of a DNA-(5'-phosphotyrosyl)-enzyme intermediate and the expulsion of a 3'-OH DNA strand.</text>
</comment>
<reference evidence="20" key="3">
    <citation type="submission" date="2020-12" db="UniProtKB">
        <authorList>
            <consortium name="EnsemblPlants"/>
        </authorList>
    </citation>
    <scope>IDENTIFICATION</scope>
</reference>
<feature type="domain" description="CCHC-type" evidence="15">
    <location>
        <begin position="795"/>
        <end position="810"/>
    </location>
</feature>
<evidence type="ECO:0000259" key="16">
    <source>
        <dbReference type="PROSITE" id="PS50880"/>
    </source>
</evidence>
<feature type="region of interest" description="Disordered" evidence="14">
    <location>
        <begin position="806"/>
        <end position="839"/>
    </location>
</feature>
<gene>
    <name evidence="20" type="primary">LOC112274050</name>
    <name evidence="19" type="ORF">PHYPA_025951</name>
</gene>
<dbReference type="InterPro" id="IPR001878">
    <property type="entry name" value="Znf_CCHC"/>
</dbReference>
<evidence type="ECO:0000313" key="21">
    <source>
        <dbReference type="Proteomes" id="UP000006727"/>
    </source>
</evidence>
<feature type="compositionally biased region" description="Polar residues" evidence="14">
    <location>
        <begin position="810"/>
        <end position="819"/>
    </location>
</feature>
<dbReference type="FunFam" id="1.10.290.10:FF:000003">
    <property type="entry name" value="DNA topoisomerase"/>
    <property type="match status" value="1"/>
</dbReference>
<feature type="region of interest" description="Disordered" evidence="14">
    <location>
        <begin position="729"/>
        <end position="767"/>
    </location>
</feature>
<dbReference type="PROSITE" id="PS00396">
    <property type="entry name" value="TOPO_IA_1"/>
    <property type="match status" value="1"/>
</dbReference>
<evidence type="ECO:0000256" key="8">
    <source>
        <dbReference type="ARBA" id="ARBA00022842"/>
    </source>
</evidence>
<dbReference type="Proteomes" id="UP000006727">
    <property type="component" value="Chromosome 21"/>
</dbReference>
<dbReference type="FunFam" id="3.40.50.140:FF:000003">
    <property type="entry name" value="DNA topoisomerase"/>
    <property type="match status" value="1"/>
</dbReference>
<evidence type="ECO:0000256" key="2">
    <source>
        <dbReference type="ARBA" id="ARBA00001946"/>
    </source>
</evidence>
<dbReference type="Gramene" id="Pp3c21_9710V3.3">
    <property type="protein sequence ID" value="Pp3c21_9710V3.3"/>
    <property type="gene ID" value="Pp3c21_9710"/>
</dbReference>
<protein>
    <recommendedName>
        <fullName evidence="13">DNA topoisomerase</fullName>
        <ecNumber evidence="13">5.6.2.1</ecNumber>
    </recommendedName>
</protein>
<dbReference type="KEGG" id="ppp:112274050"/>
<dbReference type="Gene3D" id="1.10.290.10">
    <property type="entry name" value="Topoisomerase I, domain 4"/>
    <property type="match status" value="1"/>
</dbReference>
<dbReference type="Pfam" id="PF00098">
    <property type="entry name" value="zf-CCHC"/>
    <property type="match status" value="1"/>
</dbReference>
<dbReference type="SUPFAM" id="SSF56712">
    <property type="entry name" value="Prokaryotic type I DNA topoisomerase"/>
    <property type="match status" value="1"/>
</dbReference>
<dbReference type="SUPFAM" id="SSF57756">
    <property type="entry name" value="Retrovirus zinc finger-like domains"/>
    <property type="match status" value="2"/>
</dbReference>
<dbReference type="Gene3D" id="4.10.60.10">
    <property type="entry name" value="Zinc finger, CCHC-type"/>
    <property type="match status" value="1"/>
</dbReference>
<dbReference type="InterPro" id="IPR003602">
    <property type="entry name" value="Topo_IA_DNA-bd_dom"/>
</dbReference>
<evidence type="ECO:0000256" key="14">
    <source>
        <dbReference type="SAM" id="MobiDB-lite"/>
    </source>
</evidence>
<dbReference type="InterPro" id="IPR023405">
    <property type="entry name" value="Topo_IA_core_domain"/>
</dbReference>
<dbReference type="FunFam" id="2.70.20.10:FF:000004">
    <property type="entry name" value="DNA topoisomerase"/>
    <property type="match status" value="1"/>
</dbReference>
<dbReference type="SMART" id="SM00343">
    <property type="entry name" value="ZnF_C2HC"/>
    <property type="match status" value="2"/>
</dbReference>
<dbReference type="Gene3D" id="2.70.20.10">
    <property type="entry name" value="Topoisomerase I, domain 3"/>
    <property type="match status" value="1"/>
</dbReference>
<keyword evidence="7" id="KW-0862">Zinc</keyword>
<dbReference type="GeneID" id="112274050"/>
<dbReference type="Pfam" id="PF01396">
    <property type="entry name" value="Zn_ribbon_Top1"/>
    <property type="match status" value="1"/>
</dbReference>
<dbReference type="InterPro" id="IPR010666">
    <property type="entry name" value="Znf_GRF"/>
</dbReference>
<dbReference type="RefSeq" id="XP_024358959.1">
    <property type="nucleotide sequence ID" value="XM_024503191.2"/>
</dbReference>
<dbReference type="InterPro" id="IPR036875">
    <property type="entry name" value="Znf_CCHC_sf"/>
</dbReference>
<name>A0A2K1IRD5_PHYPA</name>
<dbReference type="InterPro" id="IPR023406">
    <property type="entry name" value="Topo_IA_AS"/>
</dbReference>
<dbReference type="EMBL" id="ABEU02000021">
    <property type="protein sequence ID" value="PNR31828.1"/>
    <property type="molecule type" value="Genomic_DNA"/>
</dbReference>
<evidence type="ECO:0000256" key="12">
    <source>
        <dbReference type="PROSITE-ProRule" id="PRU00047"/>
    </source>
</evidence>
<dbReference type="PROSITE" id="PS50158">
    <property type="entry name" value="ZF_CCHC"/>
    <property type="match status" value="2"/>
</dbReference>
<dbReference type="GO" id="GO:0031422">
    <property type="term" value="C:RecQ family helicase-topoisomerase III complex"/>
    <property type="evidence" value="ECO:0000318"/>
    <property type="project" value="GO_Central"/>
</dbReference>
<keyword evidence="4" id="KW-0479">Metal-binding</keyword>
<dbReference type="AlphaFoldDB" id="A0A2K1IRD5"/>
<dbReference type="GO" id="GO:0006281">
    <property type="term" value="P:DNA repair"/>
    <property type="evidence" value="ECO:0000318"/>
    <property type="project" value="GO_Central"/>
</dbReference>
<reference evidence="19 21" key="2">
    <citation type="journal article" date="2018" name="Plant J.">
        <title>The Physcomitrella patens chromosome-scale assembly reveals moss genome structure and evolution.</title>
        <authorList>
            <person name="Lang D."/>
            <person name="Ullrich K.K."/>
            <person name="Murat F."/>
            <person name="Fuchs J."/>
            <person name="Jenkins J."/>
            <person name="Haas F.B."/>
            <person name="Piednoel M."/>
            <person name="Gundlach H."/>
            <person name="Van Bel M."/>
            <person name="Meyberg R."/>
            <person name="Vives C."/>
            <person name="Morata J."/>
            <person name="Symeonidi A."/>
            <person name="Hiss M."/>
            <person name="Muchero W."/>
            <person name="Kamisugi Y."/>
            <person name="Saleh O."/>
            <person name="Blanc G."/>
            <person name="Decker E.L."/>
            <person name="van Gessel N."/>
            <person name="Grimwood J."/>
            <person name="Hayes R.D."/>
            <person name="Graham S.W."/>
            <person name="Gunter L.E."/>
            <person name="McDaniel S.F."/>
            <person name="Hoernstein S.N.W."/>
            <person name="Larsson A."/>
            <person name="Li F.W."/>
            <person name="Perroud P.F."/>
            <person name="Phillips J."/>
            <person name="Ranjan P."/>
            <person name="Rokshar D.S."/>
            <person name="Rothfels C.J."/>
            <person name="Schneider L."/>
            <person name="Shu S."/>
            <person name="Stevenson D.W."/>
            <person name="Thummler F."/>
            <person name="Tillich M."/>
            <person name="Villarreal Aguilar J.C."/>
            <person name="Widiez T."/>
            <person name="Wong G.K."/>
            <person name="Wymore A."/>
            <person name="Zhang Y."/>
            <person name="Zimmer A.D."/>
            <person name="Quatrano R.S."/>
            <person name="Mayer K.F.X."/>
            <person name="Goodstein D."/>
            <person name="Casacuberta J.M."/>
            <person name="Vandepoele K."/>
            <person name="Reski R."/>
            <person name="Cuming A.C."/>
            <person name="Tuskan G.A."/>
            <person name="Maumus F."/>
            <person name="Salse J."/>
            <person name="Schmutz J."/>
            <person name="Rensing S.A."/>
        </authorList>
    </citation>
    <scope>NUCLEOTIDE SEQUENCE [LARGE SCALE GENOMIC DNA]</scope>
    <source>
        <strain evidence="20 21">cv. Gransden 2004</strain>
    </source>
</reference>
<feature type="domain" description="CCHC-type" evidence="15">
    <location>
        <begin position="956"/>
        <end position="971"/>
    </location>
</feature>
<keyword evidence="8" id="KW-0460">Magnesium</keyword>
<keyword evidence="5" id="KW-0677">Repeat</keyword>
<organism evidence="19">
    <name type="scientific">Physcomitrium patens</name>
    <name type="common">Spreading-leaved earth moss</name>
    <name type="synonym">Physcomitrella patens</name>
    <dbReference type="NCBI Taxonomy" id="3218"/>
    <lineage>
        <taxon>Eukaryota</taxon>
        <taxon>Viridiplantae</taxon>
        <taxon>Streptophyta</taxon>
        <taxon>Embryophyta</taxon>
        <taxon>Bryophyta</taxon>
        <taxon>Bryophytina</taxon>
        <taxon>Bryopsida</taxon>
        <taxon>Funariidae</taxon>
        <taxon>Funariales</taxon>
        <taxon>Funariaceae</taxon>
        <taxon>Physcomitrium</taxon>
    </lineage>
</organism>
<evidence type="ECO:0000313" key="19">
    <source>
        <dbReference type="EMBL" id="PNR31828.1"/>
    </source>
</evidence>
<reference evidence="19 21" key="1">
    <citation type="journal article" date="2008" name="Science">
        <title>The Physcomitrella genome reveals evolutionary insights into the conquest of land by plants.</title>
        <authorList>
            <person name="Rensing S."/>
            <person name="Lang D."/>
            <person name="Zimmer A."/>
            <person name="Terry A."/>
            <person name="Salamov A."/>
            <person name="Shapiro H."/>
            <person name="Nishiyama T."/>
            <person name="Perroud P.-F."/>
            <person name="Lindquist E."/>
            <person name="Kamisugi Y."/>
            <person name="Tanahashi T."/>
            <person name="Sakakibara K."/>
            <person name="Fujita T."/>
            <person name="Oishi K."/>
            <person name="Shin-I T."/>
            <person name="Kuroki Y."/>
            <person name="Toyoda A."/>
            <person name="Suzuki Y."/>
            <person name="Hashimoto A."/>
            <person name="Yamaguchi K."/>
            <person name="Sugano A."/>
            <person name="Kohara Y."/>
            <person name="Fujiyama A."/>
            <person name="Anterola A."/>
            <person name="Aoki S."/>
            <person name="Ashton N."/>
            <person name="Barbazuk W.B."/>
            <person name="Barker E."/>
            <person name="Bennetzen J."/>
            <person name="Bezanilla M."/>
            <person name="Blankenship R."/>
            <person name="Cho S.H."/>
            <person name="Dutcher S."/>
            <person name="Estelle M."/>
            <person name="Fawcett J.A."/>
            <person name="Gundlach H."/>
            <person name="Hanada K."/>
            <person name="Heyl A."/>
            <person name="Hicks K.A."/>
            <person name="Hugh J."/>
            <person name="Lohr M."/>
            <person name="Mayer K."/>
            <person name="Melkozernov A."/>
            <person name="Murata T."/>
            <person name="Nelson D."/>
            <person name="Pils B."/>
            <person name="Prigge M."/>
            <person name="Reiss B."/>
            <person name="Renner T."/>
            <person name="Rombauts S."/>
            <person name="Rushton P."/>
            <person name="Sanderfoot A."/>
            <person name="Schween G."/>
            <person name="Shiu S.-H."/>
            <person name="Stueber K."/>
            <person name="Theodoulou F.L."/>
            <person name="Tu H."/>
            <person name="Van de Peer Y."/>
            <person name="Verrier P.J."/>
            <person name="Waters E."/>
            <person name="Wood A."/>
            <person name="Yang L."/>
            <person name="Cove D."/>
            <person name="Cuming A."/>
            <person name="Hasebe M."/>
            <person name="Lucas S."/>
            <person name="Mishler D.B."/>
            <person name="Reski R."/>
            <person name="Grigoriev I."/>
            <person name="Quatrano R.S."/>
            <person name="Boore J.L."/>
        </authorList>
    </citation>
    <scope>NUCLEOTIDE SEQUENCE [LARGE SCALE GENOMIC DNA]</scope>
    <source>
        <strain evidence="20 21">cv. Gransden 2004</strain>
    </source>
</reference>
<dbReference type="InterPro" id="IPR013825">
    <property type="entry name" value="Topo_IA_cen_sub2"/>
</dbReference>
<evidence type="ECO:0000256" key="4">
    <source>
        <dbReference type="ARBA" id="ARBA00022723"/>
    </source>
</evidence>
<dbReference type="InterPro" id="IPR003601">
    <property type="entry name" value="Topo_IA_2"/>
</dbReference>
<dbReference type="GO" id="GO:0006265">
    <property type="term" value="P:DNA topological change"/>
    <property type="evidence" value="ECO:0000318"/>
    <property type="project" value="GO_Central"/>
</dbReference>
<dbReference type="OMA" id="MELAMGD"/>
<keyword evidence="6 12" id="KW-0863">Zinc-finger</keyword>
<dbReference type="PANTHER" id="PTHR11390:SF21">
    <property type="entry name" value="DNA TOPOISOMERASE 3-ALPHA"/>
    <property type="match status" value="1"/>
</dbReference>
<dbReference type="EC" id="5.6.2.1" evidence="13"/>
<dbReference type="InterPro" id="IPR013826">
    <property type="entry name" value="Topo_IA_cen_sub3"/>
</dbReference>
<dbReference type="Pfam" id="PF01751">
    <property type="entry name" value="Toprim"/>
    <property type="match status" value="1"/>
</dbReference>
<evidence type="ECO:0000256" key="11">
    <source>
        <dbReference type="ARBA" id="ARBA00023235"/>
    </source>
</evidence>
<comment type="catalytic activity">
    <reaction evidence="1 13">
        <text>ATP-independent breakage of single-stranded DNA, followed by passage and rejoining.</text>
        <dbReference type="EC" id="5.6.2.1"/>
    </reaction>
</comment>
<dbReference type="PANTHER" id="PTHR11390">
    <property type="entry name" value="PROKARYOTIC DNA TOPOISOMERASE"/>
    <property type="match status" value="1"/>
</dbReference>
<evidence type="ECO:0000256" key="3">
    <source>
        <dbReference type="ARBA" id="ARBA00009446"/>
    </source>
</evidence>
<feature type="domain" description="Toprim" evidence="16">
    <location>
        <begin position="6"/>
        <end position="150"/>
    </location>
</feature>
<keyword evidence="9 13" id="KW-0799">Topoisomerase</keyword>